<evidence type="ECO:0000313" key="2">
    <source>
        <dbReference type="EMBL" id="CAA9509143.1"/>
    </source>
</evidence>
<gene>
    <name evidence="2" type="ORF">AVDCRST_MAG05-2911</name>
</gene>
<sequence length="76" mass="8498">AQPHTGGDPQHYRGGARPDLQRPDRQGRRLYNPPTHQHGAHGGPDRLDPHAHRGPLGDRGRLPRGQAQQREVRVQV</sequence>
<feature type="non-terminal residue" evidence="2">
    <location>
        <position position="76"/>
    </location>
</feature>
<dbReference type="AlphaFoldDB" id="A0A6J4SZE7"/>
<evidence type="ECO:0000256" key="1">
    <source>
        <dbReference type="SAM" id="MobiDB-lite"/>
    </source>
</evidence>
<organism evidence="2">
    <name type="scientific">uncultured Rubrobacteraceae bacterium</name>
    <dbReference type="NCBI Taxonomy" id="349277"/>
    <lineage>
        <taxon>Bacteria</taxon>
        <taxon>Bacillati</taxon>
        <taxon>Actinomycetota</taxon>
        <taxon>Rubrobacteria</taxon>
        <taxon>Rubrobacterales</taxon>
        <taxon>Rubrobacteraceae</taxon>
        <taxon>environmental samples</taxon>
    </lineage>
</organism>
<protein>
    <submittedName>
        <fullName evidence="2">Uncharacterized protein</fullName>
    </submittedName>
</protein>
<reference evidence="2" key="1">
    <citation type="submission" date="2020-02" db="EMBL/GenBank/DDBJ databases">
        <authorList>
            <person name="Meier V. D."/>
        </authorList>
    </citation>
    <scope>NUCLEOTIDE SEQUENCE</scope>
    <source>
        <strain evidence="2">AVDCRST_MAG05</strain>
    </source>
</reference>
<dbReference type="EMBL" id="CADCVM010000323">
    <property type="protein sequence ID" value="CAA9509143.1"/>
    <property type="molecule type" value="Genomic_DNA"/>
</dbReference>
<name>A0A6J4SZE7_9ACTN</name>
<proteinExistence type="predicted"/>
<feature type="compositionally biased region" description="Basic and acidic residues" evidence="1">
    <location>
        <begin position="43"/>
        <end position="61"/>
    </location>
</feature>
<feature type="non-terminal residue" evidence="2">
    <location>
        <position position="1"/>
    </location>
</feature>
<accession>A0A6J4SZE7</accession>
<feature type="region of interest" description="Disordered" evidence="1">
    <location>
        <begin position="1"/>
        <end position="76"/>
    </location>
</feature>